<sequence>MTDMTTSGDGRRVLVVGLGISGLATAVRLHRSGWRPLIIERAPARRKGGYFIGLFPPGMSSARRLGVLDAMGDRTARDGITYEVDRLGRRRPSMSFTDIPGQPRVLMRGDIENGLFTSLPDDVEVRFSTVPTAIAQDDRGTSVTLTNTRSGQTTTERFDLVVGADGLRSTVRQLVFGAHEQFLHSLGYMIGACIMSRPVPDLDLHDGMILAEAGRSAWVFPFADSNPGLLFSYRVDAVGPEFARPPIESLRKAYGPEPTGPLLTHFLKEFEAAEEPLFDAVQQVRMPRWHQGRVVLVGDSAWCLTLYSGMGASTGLAGSELLGDMLDRYPGDPAGALAAWERELRPFITDLQARGVKMRQFFTPGSEIERFLRSATLRLLESRFTRPIFHRLLGDRQNSIDIVARVSSNIEATPAASPGSSLPRRSNDLRPPDLVRRPG</sequence>
<feature type="region of interest" description="Disordered" evidence="1">
    <location>
        <begin position="413"/>
        <end position="439"/>
    </location>
</feature>
<feature type="compositionally biased region" description="Basic and acidic residues" evidence="1">
    <location>
        <begin position="425"/>
        <end position="439"/>
    </location>
</feature>
<accession>A0A1I2BYE3</accession>
<dbReference type="PRINTS" id="PR00420">
    <property type="entry name" value="RNGMNOXGNASE"/>
</dbReference>
<evidence type="ECO:0000259" key="2">
    <source>
        <dbReference type="Pfam" id="PF01494"/>
    </source>
</evidence>
<dbReference type="PANTHER" id="PTHR46865">
    <property type="entry name" value="OXIDOREDUCTASE-RELATED"/>
    <property type="match status" value="1"/>
</dbReference>
<reference evidence="4" key="1">
    <citation type="submission" date="2016-10" db="EMBL/GenBank/DDBJ databases">
        <authorList>
            <person name="Varghese N."/>
            <person name="Submissions S."/>
        </authorList>
    </citation>
    <scope>NUCLEOTIDE SEQUENCE [LARGE SCALE GENOMIC DNA]</scope>
    <source>
        <strain evidence="4">ATCC 25963</strain>
    </source>
</reference>
<dbReference type="Pfam" id="PF01494">
    <property type="entry name" value="FAD_binding_3"/>
    <property type="match status" value="1"/>
</dbReference>
<dbReference type="SUPFAM" id="SSF51905">
    <property type="entry name" value="FAD/NAD(P)-binding domain"/>
    <property type="match status" value="1"/>
</dbReference>
<dbReference type="Gene3D" id="3.30.9.10">
    <property type="entry name" value="D-Amino Acid Oxidase, subunit A, domain 2"/>
    <property type="match status" value="1"/>
</dbReference>
<dbReference type="Gene3D" id="3.50.50.60">
    <property type="entry name" value="FAD/NAD(P)-binding domain"/>
    <property type="match status" value="1"/>
</dbReference>
<dbReference type="STRING" id="54.SAMN02745121_04858"/>
<name>A0A1I2BYE3_9BACT</name>
<dbReference type="PANTHER" id="PTHR46865:SF8">
    <property type="entry name" value="POSSIBLE OXIDOREDUCTASE"/>
    <property type="match status" value="1"/>
</dbReference>
<dbReference type="AlphaFoldDB" id="A0A1I2BYE3"/>
<dbReference type="InterPro" id="IPR036188">
    <property type="entry name" value="FAD/NAD-bd_sf"/>
</dbReference>
<dbReference type="Proteomes" id="UP000199400">
    <property type="component" value="Unassembled WGS sequence"/>
</dbReference>
<keyword evidence="4" id="KW-1185">Reference proteome</keyword>
<dbReference type="InterPro" id="IPR002938">
    <property type="entry name" value="FAD-bd"/>
</dbReference>
<evidence type="ECO:0000313" key="4">
    <source>
        <dbReference type="Proteomes" id="UP000199400"/>
    </source>
</evidence>
<gene>
    <name evidence="3" type="ORF">SAMN02745121_04858</name>
</gene>
<dbReference type="InterPro" id="IPR051704">
    <property type="entry name" value="FAD_aromatic-hydroxylase"/>
</dbReference>
<proteinExistence type="predicted"/>
<evidence type="ECO:0000256" key="1">
    <source>
        <dbReference type="SAM" id="MobiDB-lite"/>
    </source>
</evidence>
<feature type="domain" description="FAD-binding" evidence="2">
    <location>
        <begin position="12"/>
        <end position="321"/>
    </location>
</feature>
<organism evidence="3 4">
    <name type="scientific">Nannocystis exedens</name>
    <dbReference type="NCBI Taxonomy" id="54"/>
    <lineage>
        <taxon>Bacteria</taxon>
        <taxon>Pseudomonadati</taxon>
        <taxon>Myxococcota</taxon>
        <taxon>Polyangia</taxon>
        <taxon>Nannocystales</taxon>
        <taxon>Nannocystaceae</taxon>
        <taxon>Nannocystis</taxon>
    </lineage>
</organism>
<evidence type="ECO:0000313" key="3">
    <source>
        <dbReference type="EMBL" id="SFE61196.1"/>
    </source>
</evidence>
<dbReference type="RefSeq" id="WP_211302443.1">
    <property type="nucleotide sequence ID" value="NZ_FOMX01000016.1"/>
</dbReference>
<dbReference type="EMBL" id="FOMX01000016">
    <property type="protein sequence ID" value="SFE61196.1"/>
    <property type="molecule type" value="Genomic_DNA"/>
</dbReference>
<dbReference type="GO" id="GO:0071949">
    <property type="term" value="F:FAD binding"/>
    <property type="evidence" value="ECO:0007669"/>
    <property type="project" value="InterPro"/>
</dbReference>
<protein>
    <submittedName>
        <fullName evidence="3">2-polyprenyl-6-methoxyphenol hydroxylase</fullName>
    </submittedName>
</protein>